<dbReference type="AlphaFoldDB" id="A0A383BJB7"/>
<accession>A0A383BJB7</accession>
<sequence>MQGDYIEIFSWSYNLVPITYIMSTKDKP</sequence>
<protein>
    <submittedName>
        <fullName evidence="1">Uncharacterized protein</fullName>
    </submittedName>
</protein>
<gene>
    <name evidence="1" type="ORF">METZ01_LOCUS472785</name>
</gene>
<feature type="non-terminal residue" evidence="1">
    <location>
        <position position="28"/>
    </location>
</feature>
<reference evidence="1" key="1">
    <citation type="submission" date="2018-05" db="EMBL/GenBank/DDBJ databases">
        <authorList>
            <person name="Lanie J.A."/>
            <person name="Ng W.-L."/>
            <person name="Kazmierczak K.M."/>
            <person name="Andrzejewski T.M."/>
            <person name="Davidsen T.M."/>
            <person name="Wayne K.J."/>
            <person name="Tettelin H."/>
            <person name="Glass J.I."/>
            <person name="Rusch D."/>
            <person name="Podicherti R."/>
            <person name="Tsui H.-C.T."/>
            <person name="Winkler M.E."/>
        </authorList>
    </citation>
    <scope>NUCLEOTIDE SEQUENCE</scope>
</reference>
<proteinExistence type="predicted"/>
<name>A0A383BJB7_9ZZZZ</name>
<evidence type="ECO:0000313" key="1">
    <source>
        <dbReference type="EMBL" id="SVE19931.1"/>
    </source>
</evidence>
<dbReference type="EMBL" id="UINC01200858">
    <property type="protein sequence ID" value="SVE19931.1"/>
    <property type="molecule type" value="Genomic_DNA"/>
</dbReference>
<organism evidence="1">
    <name type="scientific">marine metagenome</name>
    <dbReference type="NCBI Taxonomy" id="408172"/>
    <lineage>
        <taxon>unclassified sequences</taxon>
        <taxon>metagenomes</taxon>
        <taxon>ecological metagenomes</taxon>
    </lineage>
</organism>